<dbReference type="SUPFAM" id="SSF81383">
    <property type="entry name" value="F-box domain"/>
    <property type="match status" value="1"/>
</dbReference>
<accession>A0ABC9CTL9</accession>
<dbReference type="InterPro" id="IPR036047">
    <property type="entry name" value="F-box-like_dom_sf"/>
</dbReference>
<dbReference type="InterPro" id="IPR055357">
    <property type="entry name" value="LRR_At1g61320_AtMIF1"/>
</dbReference>
<sequence length="523" mass="59631">MGLLLLNRFISMQRERKRRRQIQGRHGSIASRVRQKNSLYQEDGHSQCCKRPKYSGPNLPEDILCHIHSLMLLRDAARAACVSRTFLCSWRQYPKLTFSNKTLGLKRSARRRGDIARDFTNTVDHILKNHSGVGLKELRLEVHDCCNVKNYINSWLQTAITPGIEEISLLVQSYYDFPCTLLSDGRGNSIQDLYLTHCAFRPMVGIDCLRSLKRLHLCRVCITEDELGCLLSSSFALERLELRYCNELISLKIPFYLERLSFLMVYACKMLQMIESKAPNLFTFRFLGDPIQLSLGDLSRLKHLNVKLSSMINSCSYAITKLPSIVPHLETLTVSSFSEGVNNPVVANKFFHLKYLEINLGGVSESFSPAYDYLSLVSFLDVSPALESFILSVHQDAMNHDSVFEYASYMRQMPEHKHNRLKNVLIIGFCSAKSMVELTCHVLENTPSLECLTLDTVYDEEDDDKTGRCSVRTTGRCGPLTKHMILEAHKALEAIRRYILGKVPSTVKLNVREPCSRCHCVET</sequence>
<protein>
    <recommendedName>
        <fullName evidence="1">At1g61320/AtMIF1 LRR domain-containing protein</fullName>
    </recommendedName>
</protein>
<reference evidence="2 3" key="2">
    <citation type="submission" date="2024-10" db="EMBL/GenBank/DDBJ databases">
        <authorList>
            <person name="Ryan C."/>
        </authorList>
    </citation>
    <scope>NUCLEOTIDE SEQUENCE [LARGE SCALE GENOMIC DNA]</scope>
</reference>
<dbReference type="SUPFAM" id="SSF52058">
    <property type="entry name" value="L domain-like"/>
    <property type="match status" value="1"/>
</dbReference>
<evidence type="ECO:0000313" key="3">
    <source>
        <dbReference type="Proteomes" id="UP001497457"/>
    </source>
</evidence>
<evidence type="ECO:0000313" key="2">
    <source>
        <dbReference type="EMBL" id="CAL5025860.1"/>
    </source>
</evidence>
<organism evidence="2 3">
    <name type="scientific">Urochloa decumbens</name>
    <dbReference type="NCBI Taxonomy" id="240449"/>
    <lineage>
        <taxon>Eukaryota</taxon>
        <taxon>Viridiplantae</taxon>
        <taxon>Streptophyta</taxon>
        <taxon>Embryophyta</taxon>
        <taxon>Tracheophyta</taxon>
        <taxon>Spermatophyta</taxon>
        <taxon>Magnoliopsida</taxon>
        <taxon>Liliopsida</taxon>
        <taxon>Poales</taxon>
        <taxon>Poaceae</taxon>
        <taxon>PACMAD clade</taxon>
        <taxon>Panicoideae</taxon>
        <taxon>Panicodae</taxon>
        <taxon>Paniceae</taxon>
        <taxon>Melinidinae</taxon>
        <taxon>Urochloa</taxon>
    </lineage>
</organism>
<feature type="domain" description="At1g61320/AtMIF1 LRR" evidence="1">
    <location>
        <begin position="126"/>
        <end position="516"/>
    </location>
</feature>
<dbReference type="Gene3D" id="3.80.10.10">
    <property type="entry name" value="Ribonuclease Inhibitor"/>
    <property type="match status" value="1"/>
</dbReference>
<proteinExistence type="predicted"/>
<name>A0ABC9CTL9_9POAL</name>
<dbReference type="Proteomes" id="UP001497457">
    <property type="component" value="Chromosome 30rd"/>
</dbReference>
<dbReference type="Pfam" id="PF23622">
    <property type="entry name" value="LRR_At1g61320_AtMIF1"/>
    <property type="match status" value="1"/>
</dbReference>
<dbReference type="PANTHER" id="PTHR34145">
    <property type="entry name" value="OS02G0105600 PROTEIN"/>
    <property type="match status" value="1"/>
</dbReference>
<evidence type="ECO:0000259" key="1">
    <source>
        <dbReference type="Pfam" id="PF23622"/>
    </source>
</evidence>
<keyword evidence="3" id="KW-1185">Reference proteome</keyword>
<dbReference type="InterPro" id="IPR053772">
    <property type="entry name" value="At1g61320/At1g61330-like"/>
</dbReference>
<dbReference type="InterPro" id="IPR032675">
    <property type="entry name" value="LRR_dom_sf"/>
</dbReference>
<dbReference type="EMBL" id="OZ075140">
    <property type="protein sequence ID" value="CAL5025860.1"/>
    <property type="molecule type" value="Genomic_DNA"/>
</dbReference>
<gene>
    <name evidence="2" type="ORF">URODEC1_LOCUS78367</name>
</gene>
<reference evidence="3" key="1">
    <citation type="submission" date="2024-06" db="EMBL/GenBank/DDBJ databases">
        <authorList>
            <person name="Ryan C."/>
        </authorList>
    </citation>
    <scope>NUCLEOTIDE SEQUENCE [LARGE SCALE GENOMIC DNA]</scope>
</reference>
<dbReference type="AlphaFoldDB" id="A0ABC9CTL9"/>
<dbReference type="PANTHER" id="PTHR34145:SF56">
    <property type="entry name" value="F-BOX DOMAIN-CONTAINING PROTEIN"/>
    <property type="match status" value="1"/>
</dbReference>